<dbReference type="Pfam" id="PF23009">
    <property type="entry name" value="UBC_like"/>
    <property type="match status" value="1"/>
</dbReference>
<feature type="domain" description="RING-type" evidence="17">
    <location>
        <begin position="1666"/>
        <end position="1714"/>
    </location>
</feature>
<evidence type="ECO:0000256" key="6">
    <source>
        <dbReference type="ARBA" id="ARBA00017157"/>
    </source>
</evidence>
<keyword evidence="7" id="KW-0963">Cytoplasm</keyword>
<gene>
    <name evidence="18" type="ORF">TCIL3000_11_5140</name>
</gene>
<comment type="similarity">
    <text evidence="4 15">Belongs to the LTN1 family.</text>
</comment>
<dbReference type="PANTHER" id="PTHR12389">
    <property type="entry name" value="ZINC FINGER PROTEIN 294"/>
    <property type="match status" value="1"/>
</dbReference>
<dbReference type="GO" id="GO:1990112">
    <property type="term" value="C:RQC complex"/>
    <property type="evidence" value="ECO:0007669"/>
    <property type="project" value="UniProtKB-UniRule"/>
</dbReference>
<evidence type="ECO:0000256" key="1">
    <source>
        <dbReference type="ARBA" id="ARBA00000900"/>
    </source>
</evidence>
<dbReference type="SMART" id="SM00184">
    <property type="entry name" value="RING"/>
    <property type="match status" value="1"/>
</dbReference>
<dbReference type="CDD" id="cd16491">
    <property type="entry name" value="RING-CH-C4HC3_LTN1"/>
    <property type="match status" value="1"/>
</dbReference>
<organism evidence="18">
    <name type="scientific">Trypanosoma congolense (strain IL3000)</name>
    <dbReference type="NCBI Taxonomy" id="1068625"/>
    <lineage>
        <taxon>Eukaryota</taxon>
        <taxon>Discoba</taxon>
        <taxon>Euglenozoa</taxon>
        <taxon>Kinetoplastea</taxon>
        <taxon>Metakinetoplastina</taxon>
        <taxon>Trypanosomatida</taxon>
        <taxon>Trypanosomatidae</taxon>
        <taxon>Trypanosoma</taxon>
        <taxon>Nannomonas</taxon>
    </lineage>
</organism>
<evidence type="ECO:0000256" key="3">
    <source>
        <dbReference type="ARBA" id="ARBA00004906"/>
    </source>
</evidence>
<dbReference type="InterPro" id="IPR011989">
    <property type="entry name" value="ARM-like"/>
</dbReference>
<sequence length="1720" mass="189778">MAPKPGRGGSTRTTATASREVTEELQNFLGDLWMTGEKHGNGETTTIEVNLKLLRKNNETTVLKALAELNREVASASEEDLLLYLPQIIESIMWHAEDVNPSIRTGIFTLLHKVMTRSDKAVKVVSKRLPKLAPVWLARMNDMEPFVCKSVRETFDTFYGVEVLRKHADVIVDYFINRFDEVTTQGQGKQSRADISDSASNVLYSIVCAMGYMLRINAPASAERKVIEFVERGSLEFSLPSREGSNKRGPFHKAMVMASAVPLLLRDIITSNLQTPGIQQQIYKVVCAIIDTSSTAVLRRAWELLLLWISRDSENALSFIQESFLSAVMNSFSTCNDSEKSEIIYPSLVPFLAPVTRSSKFHNAIEKFSVALQKKLLDIGNMIQQVWMLVLTALTNLWELRCVRSAKLGAGHEHEGAEMFSSIVVTVARALSIPTQQASPLRLAASAVAQGLSRIARHGECFSRCVFLLCGPVDCLFNSAPAMELCSPTPTAATTGRCDNQAAVLENLGLMQAAIVGYAVQLPGLLDQGERLITQCSDRRQWDVVEELLRSWVEVEVKVGGRDSKKDNASVCAVGKETQQHVIKCVLETIESIISVETEEECTHQLSSLREVVQLVLEWNDSESIARLQQMAERAEPQLKWVIDSLRAHDLREPNRLYNLFLKACKEADFTTLNLCVKSLSGAQSVRILTSVEKEELKEAVQESLRATLLLVSTDGNDDETHTGGSSENESSKCDTGGSGGSDGDEDSGTEEDDMNEHENDSNSGTLAQMQLASWAGLLKKGEPFSSLLEVSSDDIDLTLLFRAVASIAPRLHAEQYMSIKALRIALQVTDDPLLEAMSNKTHSIGTKAFNVLVGSIEELLDSYNITMEERDTISLELFDSVMSNPRGSIAACGKLSHLVPFASSSLLRGIACSCDIWSDHQIRLRENITPTRLTSVSFALLDCFSPLSHIEPSVVCCVRTSQLIHLLADCVKLDHVSTPVVAPTLLRAARVREVLAESARNLLIEKLLPRVLSCMTSHETVKSLLVFEDSYKLLYTFAGVIRETALSYRNDDGCIASIRCIVSSVTQWIVEAVLLREVGAPAHEEAISYYRGLFAVLDEASDIVGSSFLSTISSNRVLSSLLESMLMLPTLQPSTALLTVTLHRHLEQLPVVSPDTVRQIIGYAKQKRPADGVELLAELTSSRIVDVASYNELLHVLVNLFARSFRLRHMPPNNYLVSQAVKDEPVALADMQRVVVSAVSALRGVNLHRRVSDSLRGSVNLILFDTVAECVVSLRQAGEEELLLMTKLTAYTSNCLSELSMADVSALRASETSVMRVAAVMNYAYQWLCATSIARLDSMGMDTVTSAIRAVALLSNLTLMRSDMVLAPVMQQIVNKRSLKAIRTEFSSQSPMKIKVFVRQSLVISKTSKQKLSLFPYLLAWCVILSGSNRTTLTKSWREEILCLLDLLCSLLLTSAVPGSKRIESTYLCIGSGKNGIGEQLGFEIRALTCPNSDDPMRELAKGAAAVFALLLEANTLSVVSTWLGTLERKLQDYFYAFVEEHLSPTMIQGSLLEVVSKNSTGESSFNVNENYHVSVSIPRSCIKLTYTMDDVRSSINIEFKSGFPLRPPVVMPENLRGCGVSSGELHAWMLKMSALLFGGSVNVWKCVMLFGRNMDEHFAGKEPCPICFSIVSATTNRLPDMRCAVCRNSLFHSDCLFSWWSSSGRTQCPLCKSPWVAR</sequence>
<evidence type="ECO:0000259" key="17">
    <source>
        <dbReference type="PROSITE" id="PS50089"/>
    </source>
</evidence>
<dbReference type="GO" id="GO:0061630">
    <property type="term" value="F:ubiquitin protein ligase activity"/>
    <property type="evidence" value="ECO:0007669"/>
    <property type="project" value="UniProtKB-UniRule"/>
</dbReference>
<dbReference type="GO" id="GO:0008270">
    <property type="term" value="F:zinc ion binding"/>
    <property type="evidence" value="ECO:0007669"/>
    <property type="project" value="UniProtKB-KW"/>
</dbReference>
<dbReference type="GO" id="GO:0005829">
    <property type="term" value="C:cytosol"/>
    <property type="evidence" value="ECO:0007669"/>
    <property type="project" value="UniProtKB-SubCell"/>
</dbReference>
<comment type="function">
    <text evidence="15">E3 ubiquitin-protein ligase. Component of the ribosome quality control complex (RQC), a ribosome-associated complex that mediates ubiquitination and extraction of incompletely synthesized nascent chains for proteasomal degradation.</text>
</comment>
<comment type="subunit">
    <text evidence="15">Component of the ribosome quality control complex (RQC).</text>
</comment>
<name>G0V0D4_TRYCI</name>
<dbReference type="EMBL" id="HE575324">
    <property type="protein sequence ID" value="CCC95104.1"/>
    <property type="molecule type" value="Genomic_DNA"/>
</dbReference>
<evidence type="ECO:0000313" key="18">
    <source>
        <dbReference type="EMBL" id="CCC95104.1"/>
    </source>
</evidence>
<evidence type="ECO:0000256" key="10">
    <source>
        <dbReference type="ARBA" id="ARBA00022737"/>
    </source>
</evidence>
<dbReference type="Gene3D" id="1.25.10.10">
    <property type="entry name" value="Leucine-rich Repeat Variant"/>
    <property type="match status" value="1"/>
</dbReference>
<evidence type="ECO:0000256" key="5">
    <source>
        <dbReference type="ARBA" id="ARBA00012483"/>
    </source>
</evidence>
<protein>
    <recommendedName>
        <fullName evidence="6 15">E3 ubiquitin-protein ligase listerin</fullName>
        <ecNumber evidence="5 15">2.3.2.27</ecNumber>
    </recommendedName>
    <alternativeName>
        <fullName evidence="15">RING-type E3 ubiquitin transferase listerin</fullName>
    </alternativeName>
</protein>
<evidence type="ECO:0000256" key="7">
    <source>
        <dbReference type="ARBA" id="ARBA00022490"/>
    </source>
</evidence>
<keyword evidence="9 15" id="KW-0479">Metal-binding</keyword>
<evidence type="ECO:0000256" key="12">
    <source>
        <dbReference type="ARBA" id="ARBA00022786"/>
    </source>
</evidence>
<keyword evidence="11 14" id="KW-0863">Zinc-finger</keyword>
<dbReference type="InterPro" id="IPR013083">
    <property type="entry name" value="Znf_RING/FYVE/PHD"/>
</dbReference>
<dbReference type="InterPro" id="IPR039795">
    <property type="entry name" value="LTN1/Rkr1"/>
</dbReference>
<dbReference type="GO" id="GO:0016567">
    <property type="term" value="P:protein ubiquitination"/>
    <property type="evidence" value="ECO:0007669"/>
    <property type="project" value="UniProtKB-UniPathway"/>
</dbReference>
<comment type="pathway">
    <text evidence="3 15">Protein modification; protein ubiquitination.</text>
</comment>
<keyword evidence="8 15" id="KW-0808">Transferase</keyword>
<evidence type="ECO:0000256" key="14">
    <source>
        <dbReference type="PROSITE-ProRule" id="PRU00175"/>
    </source>
</evidence>
<keyword evidence="10" id="KW-0677">Repeat</keyword>
<keyword evidence="12 15" id="KW-0833">Ubl conjugation pathway</keyword>
<evidence type="ECO:0000256" key="15">
    <source>
        <dbReference type="RuleBase" id="RU367090"/>
    </source>
</evidence>
<dbReference type="PROSITE" id="PS50089">
    <property type="entry name" value="ZF_RING_2"/>
    <property type="match status" value="1"/>
</dbReference>
<feature type="region of interest" description="Disordered" evidence="16">
    <location>
        <begin position="713"/>
        <end position="765"/>
    </location>
</feature>
<reference evidence="18" key="1">
    <citation type="journal article" date="2012" name="Proc. Natl. Acad. Sci. U.S.A.">
        <title>Antigenic diversity is generated by distinct evolutionary mechanisms in African trypanosome species.</title>
        <authorList>
            <person name="Jackson A.P."/>
            <person name="Berry A."/>
            <person name="Aslett M."/>
            <person name="Allison H.C."/>
            <person name="Burton P."/>
            <person name="Vavrova-Anderson J."/>
            <person name="Brown R."/>
            <person name="Browne H."/>
            <person name="Corton N."/>
            <person name="Hauser H."/>
            <person name="Gamble J."/>
            <person name="Gilderthorp R."/>
            <person name="Marcello L."/>
            <person name="McQuillan J."/>
            <person name="Otto T.D."/>
            <person name="Quail M.A."/>
            <person name="Sanders M.J."/>
            <person name="van Tonder A."/>
            <person name="Ginger M.L."/>
            <person name="Field M.C."/>
            <person name="Barry J.D."/>
            <person name="Hertz-Fowler C."/>
            <person name="Berriman M."/>
        </authorList>
    </citation>
    <scope>NUCLEOTIDE SEQUENCE</scope>
    <source>
        <strain evidence="18">IL3000</strain>
    </source>
</reference>
<dbReference type="InterPro" id="IPR001841">
    <property type="entry name" value="Znf_RING"/>
</dbReference>
<evidence type="ECO:0000256" key="2">
    <source>
        <dbReference type="ARBA" id="ARBA00004514"/>
    </source>
</evidence>
<evidence type="ECO:0000256" key="11">
    <source>
        <dbReference type="ARBA" id="ARBA00022771"/>
    </source>
</evidence>
<evidence type="ECO:0000256" key="16">
    <source>
        <dbReference type="SAM" id="MobiDB-lite"/>
    </source>
</evidence>
<accession>G0V0D4</accession>
<feature type="compositionally biased region" description="Acidic residues" evidence="16">
    <location>
        <begin position="743"/>
        <end position="756"/>
    </location>
</feature>
<evidence type="ECO:0000256" key="9">
    <source>
        <dbReference type="ARBA" id="ARBA00022723"/>
    </source>
</evidence>
<dbReference type="Pfam" id="PF22958">
    <property type="entry name" value="Ltn1_1st"/>
    <property type="match status" value="1"/>
</dbReference>
<dbReference type="Gene3D" id="3.30.40.10">
    <property type="entry name" value="Zinc/RING finger domain, C3HC4 (zinc finger)"/>
    <property type="match status" value="1"/>
</dbReference>
<dbReference type="UniPathway" id="UPA00143"/>
<evidence type="ECO:0000256" key="13">
    <source>
        <dbReference type="ARBA" id="ARBA00022833"/>
    </source>
</evidence>
<dbReference type="PANTHER" id="PTHR12389:SF0">
    <property type="entry name" value="E3 UBIQUITIN-PROTEIN LIGASE LISTERIN"/>
    <property type="match status" value="1"/>
</dbReference>
<dbReference type="InterPro" id="IPR054476">
    <property type="entry name" value="Ltn1_N"/>
</dbReference>
<dbReference type="GO" id="GO:1990116">
    <property type="term" value="P:ribosome-associated ubiquitin-dependent protein catabolic process"/>
    <property type="evidence" value="ECO:0007669"/>
    <property type="project" value="UniProtKB-UniRule"/>
</dbReference>
<dbReference type="SUPFAM" id="SSF48371">
    <property type="entry name" value="ARM repeat"/>
    <property type="match status" value="1"/>
</dbReference>
<dbReference type="InterPro" id="IPR054478">
    <property type="entry name" value="LTN1_UBC"/>
</dbReference>
<keyword evidence="13 15" id="KW-0862">Zinc</keyword>
<proteinExistence type="inferred from homology"/>
<evidence type="ECO:0000256" key="4">
    <source>
        <dbReference type="ARBA" id="ARBA00007997"/>
    </source>
</evidence>
<dbReference type="GO" id="GO:0072344">
    <property type="term" value="P:rescue of stalled ribosome"/>
    <property type="evidence" value="ECO:0007669"/>
    <property type="project" value="UniProtKB-UniRule"/>
</dbReference>
<dbReference type="GO" id="GO:0043023">
    <property type="term" value="F:ribosomal large subunit binding"/>
    <property type="evidence" value="ECO:0007669"/>
    <property type="project" value="TreeGrafter"/>
</dbReference>
<dbReference type="InterPro" id="IPR039804">
    <property type="entry name" value="RING-CH-C4HC3_LTN1"/>
</dbReference>
<comment type="catalytic activity">
    <reaction evidence="1 15">
        <text>S-ubiquitinyl-[E2 ubiquitin-conjugating enzyme]-L-cysteine + [acceptor protein]-L-lysine = [E2 ubiquitin-conjugating enzyme]-L-cysteine + N(6)-ubiquitinyl-[acceptor protein]-L-lysine.</text>
        <dbReference type="EC" id="2.3.2.27"/>
    </reaction>
</comment>
<comment type="subcellular location">
    <subcellularLocation>
        <location evidence="2">Cytoplasm</location>
        <location evidence="2">Cytosol</location>
    </subcellularLocation>
</comment>
<dbReference type="SUPFAM" id="SSF57850">
    <property type="entry name" value="RING/U-box"/>
    <property type="match status" value="1"/>
</dbReference>
<evidence type="ECO:0000256" key="8">
    <source>
        <dbReference type="ARBA" id="ARBA00022679"/>
    </source>
</evidence>
<dbReference type="VEuPathDB" id="TriTrypDB:TcIL3000.11.5140"/>
<dbReference type="EC" id="2.3.2.27" evidence="5 15"/>
<dbReference type="InterPro" id="IPR016024">
    <property type="entry name" value="ARM-type_fold"/>
</dbReference>